<dbReference type="RefSeq" id="WP_184667558.1">
    <property type="nucleotide sequence ID" value="NZ_BAABAI010000031.1"/>
</dbReference>
<dbReference type="InterPro" id="IPR007278">
    <property type="entry name" value="DUF397"/>
</dbReference>
<feature type="domain" description="DUF397" evidence="1">
    <location>
        <begin position="6"/>
        <end position="53"/>
    </location>
</feature>
<dbReference type="Proteomes" id="UP000542674">
    <property type="component" value="Unassembled WGS sequence"/>
</dbReference>
<protein>
    <recommendedName>
        <fullName evidence="1">DUF397 domain-containing protein</fullName>
    </recommendedName>
</protein>
<keyword evidence="3" id="KW-1185">Reference proteome</keyword>
<dbReference type="Pfam" id="PF04149">
    <property type="entry name" value="DUF397"/>
    <property type="match status" value="1"/>
</dbReference>
<evidence type="ECO:0000313" key="3">
    <source>
        <dbReference type="Proteomes" id="UP000542674"/>
    </source>
</evidence>
<sequence>MSTAPRWRKSRHSGANTNCVEIDSTLTAIRDTKNPAAVLRFSDATMSRFLTRVARQS</sequence>
<name>A0A7W7T0U9_9PSEU</name>
<comment type="caution">
    <text evidence="2">The sequence shown here is derived from an EMBL/GenBank/DDBJ whole genome shotgun (WGS) entry which is preliminary data.</text>
</comment>
<gene>
    <name evidence="2" type="ORF">F4559_001865</name>
</gene>
<evidence type="ECO:0000313" key="2">
    <source>
        <dbReference type="EMBL" id="MBB4964506.1"/>
    </source>
</evidence>
<organism evidence="2 3">
    <name type="scientific">Saccharothrix violaceirubra</name>
    <dbReference type="NCBI Taxonomy" id="413306"/>
    <lineage>
        <taxon>Bacteria</taxon>
        <taxon>Bacillati</taxon>
        <taxon>Actinomycetota</taxon>
        <taxon>Actinomycetes</taxon>
        <taxon>Pseudonocardiales</taxon>
        <taxon>Pseudonocardiaceae</taxon>
        <taxon>Saccharothrix</taxon>
    </lineage>
</organism>
<dbReference type="AlphaFoldDB" id="A0A7W7T0U9"/>
<evidence type="ECO:0000259" key="1">
    <source>
        <dbReference type="Pfam" id="PF04149"/>
    </source>
</evidence>
<reference evidence="2 3" key="1">
    <citation type="submission" date="2020-08" db="EMBL/GenBank/DDBJ databases">
        <title>Sequencing the genomes of 1000 actinobacteria strains.</title>
        <authorList>
            <person name="Klenk H.-P."/>
        </authorList>
    </citation>
    <scope>NUCLEOTIDE SEQUENCE [LARGE SCALE GENOMIC DNA]</scope>
    <source>
        <strain evidence="2 3">DSM 45084</strain>
    </source>
</reference>
<dbReference type="EMBL" id="JACHJS010000001">
    <property type="protein sequence ID" value="MBB4964506.1"/>
    <property type="molecule type" value="Genomic_DNA"/>
</dbReference>
<proteinExistence type="predicted"/>
<accession>A0A7W7T0U9</accession>